<dbReference type="Gene3D" id="3.40.630.30">
    <property type="match status" value="1"/>
</dbReference>
<name>A0A1G6GTK6_9BACI</name>
<dbReference type="STRING" id="1464122.SAMN05421737_1028"/>
<dbReference type="CDD" id="cd04301">
    <property type="entry name" value="NAT_SF"/>
    <property type="match status" value="1"/>
</dbReference>
<keyword evidence="5" id="KW-1185">Reference proteome</keyword>
<dbReference type="InterPro" id="IPR016181">
    <property type="entry name" value="Acyl_CoA_acyltransferase"/>
</dbReference>
<evidence type="ECO:0000256" key="2">
    <source>
        <dbReference type="ARBA" id="ARBA00023315"/>
    </source>
</evidence>
<dbReference type="Proteomes" id="UP000242662">
    <property type="component" value="Unassembled WGS sequence"/>
</dbReference>
<keyword evidence="2" id="KW-0012">Acyltransferase</keyword>
<accession>A0A1G6GTK6</accession>
<dbReference type="GO" id="GO:0016747">
    <property type="term" value="F:acyltransferase activity, transferring groups other than amino-acyl groups"/>
    <property type="evidence" value="ECO:0007669"/>
    <property type="project" value="InterPro"/>
</dbReference>
<gene>
    <name evidence="4" type="ORF">SAMN05421737_1028</name>
</gene>
<dbReference type="PANTHER" id="PTHR43420">
    <property type="entry name" value="ACETYLTRANSFERASE"/>
    <property type="match status" value="1"/>
</dbReference>
<organism evidence="4 5">
    <name type="scientific">Shouchella lonarensis</name>
    <dbReference type="NCBI Taxonomy" id="1464122"/>
    <lineage>
        <taxon>Bacteria</taxon>
        <taxon>Bacillati</taxon>
        <taxon>Bacillota</taxon>
        <taxon>Bacilli</taxon>
        <taxon>Bacillales</taxon>
        <taxon>Bacillaceae</taxon>
        <taxon>Shouchella</taxon>
    </lineage>
</organism>
<dbReference type="AlphaFoldDB" id="A0A1G6GTK6"/>
<dbReference type="EMBL" id="FMYM01000002">
    <property type="protein sequence ID" value="SDB85327.1"/>
    <property type="molecule type" value="Genomic_DNA"/>
</dbReference>
<keyword evidence="1 4" id="KW-0808">Transferase</keyword>
<evidence type="ECO:0000313" key="5">
    <source>
        <dbReference type="Proteomes" id="UP000242662"/>
    </source>
</evidence>
<dbReference type="RefSeq" id="WP_090774598.1">
    <property type="nucleotide sequence ID" value="NZ_FMYM01000002.1"/>
</dbReference>
<evidence type="ECO:0000259" key="3">
    <source>
        <dbReference type="PROSITE" id="PS51186"/>
    </source>
</evidence>
<dbReference type="PANTHER" id="PTHR43420:SF31">
    <property type="entry name" value="ACETYLTRANSFERASE"/>
    <property type="match status" value="1"/>
</dbReference>
<dbReference type="SUPFAM" id="SSF55729">
    <property type="entry name" value="Acyl-CoA N-acyltransferases (Nat)"/>
    <property type="match status" value="1"/>
</dbReference>
<protein>
    <submittedName>
        <fullName evidence="4">Acetyltransferase (GNAT) domain-containing protein</fullName>
    </submittedName>
</protein>
<evidence type="ECO:0000256" key="1">
    <source>
        <dbReference type="ARBA" id="ARBA00022679"/>
    </source>
</evidence>
<dbReference type="InterPro" id="IPR000182">
    <property type="entry name" value="GNAT_dom"/>
</dbReference>
<reference evidence="5" key="1">
    <citation type="submission" date="2016-09" db="EMBL/GenBank/DDBJ databases">
        <authorList>
            <person name="Varghese N."/>
            <person name="Submissions S."/>
        </authorList>
    </citation>
    <scope>NUCLEOTIDE SEQUENCE [LARGE SCALE GENOMIC DNA]</scope>
    <source>
        <strain evidence="5">25nlg</strain>
    </source>
</reference>
<dbReference type="PROSITE" id="PS51186">
    <property type="entry name" value="GNAT"/>
    <property type="match status" value="1"/>
</dbReference>
<proteinExistence type="predicted"/>
<sequence length="292" mass="34490">MKNYQYIYDYKDHQVYRESFNELAEKTFGINFHLWYEKGCWNDRYICHSYVDGDRVVANVSVNKMTVVRAGKEYRALQIGTVMTHPDYRNQGLSKALMKKIDDRYEGQYDFMYLFANDDVLDFYPKFGFTRMHERNDVLDVRNWEKQPTAQVRKLDPEDRKDFALLQTFAEERVPVSSECGIKDGQHLLMFHFLLGFPESIYLIEEEEIIVLYDEVEGTLHLYDVISRQRVDLKKMLPMIISPHTKEIVFHFVPDYLERGLVEKETDGDALFVRSSVPFATTKLLFPVTSHA</sequence>
<dbReference type="InterPro" id="IPR050680">
    <property type="entry name" value="YpeA/RimI_acetyltransf"/>
</dbReference>
<evidence type="ECO:0000313" key="4">
    <source>
        <dbReference type="EMBL" id="SDB85327.1"/>
    </source>
</evidence>
<feature type="domain" description="N-acetyltransferase" evidence="3">
    <location>
        <begin position="14"/>
        <end position="151"/>
    </location>
</feature>
<dbReference type="OrthoDB" id="9804948at2"/>
<dbReference type="Pfam" id="PF13527">
    <property type="entry name" value="Acetyltransf_9"/>
    <property type="match status" value="1"/>
</dbReference>